<accession>A0ABQ5EJZ3</accession>
<dbReference type="Proteomes" id="UP001151760">
    <property type="component" value="Unassembled WGS sequence"/>
</dbReference>
<dbReference type="EMBL" id="BQNB010016390">
    <property type="protein sequence ID" value="GJT51235.1"/>
    <property type="molecule type" value="Genomic_DNA"/>
</dbReference>
<keyword evidence="1" id="KW-0677">Repeat</keyword>
<sequence length="92" mass="10440">MCVRDKAVELLCKTGSLMKETDLVDWFIPLRLAGGEWFTARRLAGGEWFTARVSACGLLHIAHPSAREMLKAELRTIYSQLYRDDMPKAINV</sequence>
<evidence type="ECO:0000256" key="1">
    <source>
        <dbReference type="ARBA" id="ARBA00022737"/>
    </source>
</evidence>
<dbReference type="InterPro" id="IPR011989">
    <property type="entry name" value="ARM-like"/>
</dbReference>
<proteinExistence type="predicted"/>
<name>A0ABQ5EJZ3_9ASTR</name>
<reference evidence="2" key="1">
    <citation type="journal article" date="2022" name="Int. J. Mol. Sci.">
        <title>Draft Genome of Tanacetum Coccineum: Genomic Comparison of Closely Related Tanacetum-Family Plants.</title>
        <authorList>
            <person name="Yamashiro T."/>
            <person name="Shiraishi A."/>
            <person name="Nakayama K."/>
            <person name="Satake H."/>
        </authorList>
    </citation>
    <scope>NUCLEOTIDE SEQUENCE</scope>
</reference>
<dbReference type="PANTHER" id="PTHR10648">
    <property type="entry name" value="SERINE/THREONINE-PROTEIN PHOSPHATASE PP2A 65 KDA REGULATORY SUBUNIT"/>
    <property type="match status" value="1"/>
</dbReference>
<evidence type="ECO:0000313" key="3">
    <source>
        <dbReference type="Proteomes" id="UP001151760"/>
    </source>
</evidence>
<dbReference type="PANTHER" id="PTHR10648:SF36">
    <property type="entry name" value="SERINE_THREONINE-PROTEIN PHOSPHATASE 2A 65 KDA REGULATORY SUBUNIT A BETA ISOFORM-RELATED"/>
    <property type="match status" value="1"/>
</dbReference>
<protein>
    <submittedName>
        <fullName evidence="2">Serine/threonine-protein phosphatase 2A 65 kDa regulatory subunit A beta isoform-like protein isoform X1</fullName>
    </submittedName>
</protein>
<dbReference type="InterPro" id="IPR051023">
    <property type="entry name" value="PP2A_Regulatory_Subunit_A"/>
</dbReference>
<gene>
    <name evidence="2" type="ORF">Tco_0977392</name>
</gene>
<keyword evidence="3" id="KW-1185">Reference proteome</keyword>
<dbReference type="Gene3D" id="1.25.10.10">
    <property type="entry name" value="Leucine-rich Repeat Variant"/>
    <property type="match status" value="1"/>
</dbReference>
<organism evidence="2 3">
    <name type="scientific">Tanacetum coccineum</name>
    <dbReference type="NCBI Taxonomy" id="301880"/>
    <lineage>
        <taxon>Eukaryota</taxon>
        <taxon>Viridiplantae</taxon>
        <taxon>Streptophyta</taxon>
        <taxon>Embryophyta</taxon>
        <taxon>Tracheophyta</taxon>
        <taxon>Spermatophyta</taxon>
        <taxon>Magnoliopsida</taxon>
        <taxon>eudicotyledons</taxon>
        <taxon>Gunneridae</taxon>
        <taxon>Pentapetalae</taxon>
        <taxon>asterids</taxon>
        <taxon>campanulids</taxon>
        <taxon>Asterales</taxon>
        <taxon>Asteraceae</taxon>
        <taxon>Asteroideae</taxon>
        <taxon>Anthemideae</taxon>
        <taxon>Anthemidinae</taxon>
        <taxon>Tanacetum</taxon>
    </lineage>
</organism>
<comment type="caution">
    <text evidence="2">The sequence shown here is derived from an EMBL/GenBank/DDBJ whole genome shotgun (WGS) entry which is preliminary data.</text>
</comment>
<evidence type="ECO:0000313" key="2">
    <source>
        <dbReference type="EMBL" id="GJT51235.1"/>
    </source>
</evidence>
<reference evidence="2" key="2">
    <citation type="submission" date="2022-01" db="EMBL/GenBank/DDBJ databases">
        <authorList>
            <person name="Yamashiro T."/>
            <person name="Shiraishi A."/>
            <person name="Satake H."/>
            <person name="Nakayama K."/>
        </authorList>
    </citation>
    <scope>NUCLEOTIDE SEQUENCE</scope>
</reference>